<keyword evidence="1" id="KW-0175">Coiled coil</keyword>
<evidence type="ECO:0000256" key="1">
    <source>
        <dbReference type="SAM" id="Coils"/>
    </source>
</evidence>
<feature type="coiled-coil region" evidence="1">
    <location>
        <begin position="28"/>
        <end position="94"/>
    </location>
</feature>
<gene>
    <name evidence="5" type="ORF">M8C21_001186</name>
</gene>
<evidence type="ECO:0000313" key="5">
    <source>
        <dbReference type="EMBL" id="KAI7740753.1"/>
    </source>
</evidence>
<feature type="domain" description="Ternary complex factor MIP1 leucine-zipper" evidence="4">
    <location>
        <begin position="25"/>
        <end position="105"/>
    </location>
</feature>
<dbReference type="InterPro" id="IPR006869">
    <property type="entry name" value="DUF547"/>
</dbReference>
<reference evidence="5" key="1">
    <citation type="submission" date="2022-06" db="EMBL/GenBank/DDBJ databases">
        <title>Uncovering the hologenomic basis of an extraordinary plant invasion.</title>
        <authorList>
            <person name="Bieker V.C."/>
            <person name="Martin M.D."/>
            <person name="Gilbert T."/>
            <person name="Hodgins K."/>
            <person name="Battlay P."/>
            <person name="Petersen B."/>
            <person name="Wilson J."/>
        </authorList>
    </citation>
    <scope>NUCLEOTIDE SEQUENCE</scope>
    <source>
        <strain evidence="5">AA19_3_7</strain>
        <tissue evidence="5">Leaf</tissue>
    </source>
</reference>
<comment type="caution">
    <text evidence="5">The sequence shown here is derived from an EMBL/GenBank/DDBJ whole genome shotgun (WGS) entry which is preliminary data.</text>
</comment>
<feature type="domain" description="DUF547" evidence="3">
    <location>
        <begin position="349"/>
        <end position="414"/>
    </location>
</feature>
<dbReference type="PANTHER" id="PTHR46248:SF12">
    <property type="entry name" value="TERNARY COMPLEX FACTOR MIP1 LEUCINE-ZIPPER PROTEIN"/>
    <property type="match status" value="1"/>
</dbReference>
<feature type="compositionally biased region" description="Polar residues" evidence="2">
    <location>
        <begin position="114"/>
        <end position="127"/>
    </location>
</feature>
<organism evidence="5 6">
    <name type="scientific">Ambrosia artemisiifolia</name>
    <name type="common">Common ragweed</name>
    <dbReference type="NCBI Taxonomy" id="4212"/>
    <lineage>
        <taxon>Eukaryota</taxon>
        <taxon>Viridiplantae</taxon>
        <taxon>Streptophyta</taxon>
        <taxon>Embryophyta</taxon>
        <taxon>Tracheophyta</taxon>
        <taxon>Spermatophyta</taxon>
        <taxon>Magnoliopsida</taxon>
        <taxon>eudicotyledons</taxon>
        <taxon>Gunneridae</taxon>
        <taxon>Pentapetalae</taxon>
        <taxon>asterids</taxon>
        <taxon>campanulids</taxon>
        <taxon>Asterales</taxon>
        <taxon>Asteraceae</taxon>
        <taxon>Asteroideae</taxon>
        <taxon>Heliantheae alliance</taxon>
        <taxon>Heliantheae</taxon>
        <taxon>Ambrosia</taxon>
    </lineage>
</organism>
<keyword evidence="6" id="KW-1185">Reference proteome</keyword>
<evidence type="ECO:0000256" key="2">
    <source>
        <dbReference type="SAM" id="MobiDB-lite"/>
    </source>
</evidence>
<dbReference type="AlphaFoldDB" id="A0AAD5CFK6"/>
<dbReference type="Proteomes" id="UP001206925">
    <property type="component" value="Unassembled WGS sequence"/>
</dbReference>
<evidence type="ECO:0008006" key="7">
    <source>
        <dbReference type="Google" id="ProtNLM"/>
    </source>
</evidence>
<dbReference type="InterPro" id="IPR025757">
    <property type="entry name" value="MIP1_Leuzipper"/>
</dbReference>
<dbReference type="EMBL" id="JAMZMK010008349">
    <property type="protein sequence ID" value="KAI7740753.1"/>
    <property type="molecule type" value="Genomic_DNA"/>
</dbReference>
<proteinExistence type="predicted"/>
<dbReference type="PANTHER" id="PTHR46248">
    <property type="entry name" value="EXPRESSED PROTEIN"/>
    <property type="match status" value="1"/>
</dbReference>
<feature type="compositionally biased region" description="Low complexity" evidence="2">
    <location>
        <begin position="210"/>
        <end position="219"/>
    </location>
</feature>
<feature type="region of interest" description="Disordered" evidence="2">
    <location>
        <begin position="114"/>
        <end position="134"/>
    </location>
</feature>
<sequence length="423" mass="47255">MEIPRCKSKSKTTGKPLLNRRLTRSERKLALLEDVDKLKKKLRQEENVHRALERAFSRRLGTLPHLPPYLPPQTLELLAEVAVLEEEVVRLEEEVVSFRHGLYQEAVCLSSGISNNSDNNAVDQSAKSGDGSRLSMSPVEIHLETSKLAQDSEQKPLNSLLRSASSRISYSNRIGTDFMNRVVEKKPTADLKKSDLGISGDGVLGKENRSSANSNSKVKNSPERVAEEMQSLVKRPQIKFETAGKCSPPKLQNRLADQEKAQESCSTKTMDAEAFSNLMSLDLTGGDRGASFRDPYGVCLKSKRRDIGPYKDLFAIEAGTIDFKRKMNASLLMRRLKLLLEKLASVNLEGLTHQQKLAFWINTYNICMMNAYLEHGTPESPEMMPTLMQKATINAGGYLLNAITIEHSILRLPNRLKPVSCNT</sequence>
<dbReference type="Pfam" id="PF04784">
    <property type="entry name" value="DUF547"/>
    <property type="match status" value="1"/>
</dbReference>
<evidence type="ECO:0000259" key="4">
    <source>
        <dbReference type="Pfam" id="PF14389"/>
    </source>
</evidence>
<feature type="region of interest" description="Disordered" evidence="2">
    <location>
        <begin position="192"/>
        <end position="223"/>
    </location>
</feature>
<evidence type="ECO:0000259" key="3">
    <source>
        <dbReference type="Pfam" id="PF04784"/>
    </source>
</evidence>
<accession>A0AAD5CFK6</accession>
<protein>
    <recommendedName>
        <fullName evidence="7">Ternary complex factor MIP1 leucine-zipper domain-containing protein</fullName>
    </recommendedName>
</protein>
<evidence type="ECO:0000313" key="6">
    <source>
        <dbReference type="Proteomes" id="UP001206925"/>
    </source>
</evidence>
<name>A0AAD5CFK6_AMBAR</name>
<dbReference type="Pfam" id="PF14389">
    <property type="entry name" value="Lzipper-MIP1"/>
    <property type="match status" value="1"/>
</dbReference>